<evidence type="ECO:0000256" key="5">
    <source>
        <dbReference type="HAMAP-Rule" id="MF_00658"/>
    </source>
</evidence>
<dbReference type="CDD" id="cd18081">
    <property type="entry name" value="RlmH-like"/>
    <property type="match status" value="1"/>
</dbReference>
<keyword evidence="2 5" id="KW-0808">Transferase</keyword>
<dbReference type="Gene3D" id="3.40.1280.10">
    <property type="match status" value="1"/>
</dbReference>
<evidence type="ECO:0000256" key="1">
    <source>
        <dbReference type="ARBA" id="ARBA00022603"/>
    </source>
</evidence>
<comment type="similarity">
    <text evidence="4 5">Belongs to the RNA methyltransferase RlmH family.</text>
</comment>
<organism evidence="6 7">
    <name type="scientific">Halochromatium glycolicum</name>
    <dbReference type="NCBI Taxonomy" id="85075"/>
    <lineage>
        <taxon>Bacteria</taxon>
        <taxon>Pseudomonadati</taxon>
        <taxon>Pseudomonadota</taxon>
        <taxon>Gammaproteobacteria</taxon>
        <taxon>Chromatiales</taxon>
        <taxon>Chromatiaceae</taxon>
        <taxon>Halochromatium</taxon>
    </lineage>
</organism>
<dbReference type="InterPro" id="IPR029028">
    <property type="entry name" value="Alpha/beta_knot_MTases"/>
</dbReference>
<dbReference type="Pfam" id="PF02590">
    <property type="entry name" value="SPOUT_MTase"/>
    <property type="match status" value="1"/>
</dbReference>
<accession>A0AAJ0U251</accession>
<evidence type="ECO:0000256" key="2">
    <source>
        <dbReference type="ARBA" id="ARBA00022679"/>
    </source>
</evidence>
<comment type="function">
    <text evidence="5">Specifically methylates the pseudouridine at position 1915 (m3Psi1915) in 23S rRNA.</text>
</comment>
<feature type="binding site" evidence="5">
    <location>
        <begin position="131"/>
        <end position="136"/>
    </location>
    <ligand>
        <name>S-adenosyl-L-methionine</name>
        <dbReference type="ChEBI" id="CHEBI:59789"/>
    </ligand>
</feature>
<reference evidence="6" key="1">
    <citation type="submission" date="2017-08" db="EMBL/GenBank/DDBJ databases">
        <authorList>
            <person name="Imhoff J.F."/>
            <person name="Rahn T."/>
            <person name="Kuenzel S."/>
            <person name="Neulinger S.C."/>
        </authorList>
    </citation>
    <scope>NUCLEOTIDE SEQUENCE</scope>
    <source>
        <strain evidence="6">DSM 11080</strain>
    </source>
</reference>
<dbReference type="GO" id="GO:0070038">
    <property type="term" value="F:rRNA (pseudouridine-N3-)-methyltransferase activity"/>
    <property type="evidence" value="ECO:0007669"/>
    <property type="project" value="UniProtKB-UniRule"/>
</dbReference>
<dbReference type="EC" id="2.1.1.177" evidence="5"/>
<dbReference type="HAMAP" id="MF_00658">
    <property type="entry name" value="23SrRNA_methyltr_H"/>
    <property type="match status" value="1"/>
</dbReference>
<name>A0AAJ0U251_9GAMM</name>
<dbReference type="RefSeq" id="WP_200344435.1">
    <property type="nucleotide sequence ID" value="NZ_NRSJ01000003.1"/>
</dbReference>
<keyword evidence="7" id="KW-1185">Reference proteome</keyword>
<evidence type="ECO:0000313" key="7">
    <source>
        <dbReference type="Proteomes" id="UP001296776"/>
    </source>
</evidence>
<dbReference type="NCBIfam" id="NF000986">
    <property type="entry name" value="PRK00103.1-4"/>
    <property type="match status" value="1"/>
</dbReference>
<feature type="binding site" evidence="5">
    <location>
        <position position="81"/>
    </location>
    <ligand>
        <name>S-adenosyl-L-methionine</name>
        <dbReference type="ChEBI" id="CHEBI:59789"/>
    </ligand>
</feature>
<evidence type="ECO:0000313" key="6">
    <source>
        <dbReference type="EMBL" id="MBK1703452.1"/>
    </source>
</evidence>
<comment type="caution">
    <text evidence="6">The sequence shown here is derived from an EMBL/GenBank/DDBJ whole genome shotgun (WGS) entry which is preliminary data.</text>
</comment>
<gene>
    <name evidence="5" type="primary">rlmH</name>
    <name evidence="6" type="ORF">CKO40_02510</name>
</gene>
<dbReference type="Proteomes" id="UP001296776">
    <property type="component" value="Unassembled WGS sequence"/>
</dbReference>
<dbReference type="NCBIfam" id="TIGR00246">
    <property type="entry name" value="tRNA_RlmH_YbeA"/>
    <property type="match status" value="1"/>
</dbReference>
<reference evidence="6" key="2">
    <citation type="journal article" date="2020" name="Microorganisms">
        <title>Osmotic Adaptation and Compatible Solute Biosynthesis of Phototrophic Bacteria as Revealed from Genome Analyses.</title>
        <authorList>
            <person name="Imhoff J.F."/>
            <person name="Rahn T."/>
            <person name="Kunzel S."/>
            <person name="Keller A."/>
            <person name="Neulinger S.C."/>
        </authorList>
    </citation>
    <scope>NUCLEOTIDE SEQUENCE</scope>
    <source>
        <strain evidence="6">DSM 11080</strain>
    </source>
</reference>
<evidence type="ECO:0000256" key="3">
    <source>
        <dbReference type="ARBA" id="ARBA00022691"/>
    </source>
</evidence>
<keyword evidence="5" id="KW-0963">Cytoplasm</keyword>
<evidence type="ECO:0000256" key="4">
    <source>
        <dbReference type="ARBA" id="ARBA00038303"/>
    </source>
</evidence>
<dbReference type="PANTHER" id="PTHR33603:SF1">
    <property type="entry name" value="RIBOSOMAL RNA LARGE SUBUNIT METHYLTRANSFERASE H"/>
    <property type="match status" value="1"/>
</dbReference>
<comment type="subcellular location">
    <subcellularLocation>
        <location evidence="5">Cytoplasm</location>
    </subcellularLocation>
</comment>
<dbReference type="SUPFAM" id="SSF75217">
    <property type="entry name" value="alpha/beta knot"/>
    <property type="match status" value="1"/>
</dbReference>
<dbReference type="InterPro" id="IPR003742">
    <property type="entry name" value="RlmH-like"/>
</dbReference>
<comment type="subunit">
    <text evidence="5">Homodimer.</text>
</comment>
<feature type="binding site" evidence="5">
    <location>
        <position position="112"/>
    </location>
    <ligand>
        <name>S-adenosyl-L-methionine</name>
        <dbReference type="ChEBI" id="CHEBI:59789"/>
    </ligand>
</feature>
<dbReference type="InterPro" id="IPR029026">
    <property type="entry name" value="tRNA_m1G_MTases_N"/>
</dbReference>
<dbReference type="GO" id="GO:0005737">
    <property type="term" value="C:cytoplasm"/>
    <property type="evidence" value="ECO:0007669"/>
    <property type="project" value="UniProtKB-SubCell"/>
</dbReference>
<dbReference type="EMBL" id="NRSJ01000003">
    <property type="protein sequence ID" value="MBK1703452.1"/>
    <property type="molecule type" value="Genomic_DNA"/>
</dbReference>
<keyword evidence="3 5" id="KW-0949">S-adenosyl-L-methionine</keyword>
<dbReference type="PIRSF" id="PIRSF004505">
    <property type="entry name" value="MT_bac"/>
    <property type="match status" value="1"/>
</dbReference>
<dbReference type="AlphaFoldDB" id="A0AAJ0U251"/>
<keyword evidence="1 5" id="KW-0489">Methyltransferase</keyword>
<proteinExistence type="inferred from homology"/>
<dbReference type="PANTHER" id="PTHR33603">
    <property type="entry name" value="METHYLTRANSFERASE"/>
    <property type="match status" value="1"/>
</dbReference>
<keyword evidence="5" id="KW-0698">rRNA processing</keyword>
<comment type="catalytic activity">
    <reaction evidence="5">
        <text>pseudouridine(1915) in 23S rRNA + S-adenosyl-L-methionine = N(3)-methylpseudouridine(1915) in 23S rRNA + S-adenosyl-L-homocysteine + H(+)</text>
        <dbReference type="Rhea" id="RHEA:42752"/>
        <dbReference type="Rhea" id="RHEA-COMP:10221"/>
        <dbReference type="Rhea" id="RHEA-COMP:10222"/>
        <dbReference type="ChEBI" id="CHEBI:15378"/>
        <dbReference type="ChEBI" id="CHEBI:57856"/>
        <dbReference type="ChEBI" id="CHEBI:59789"/>
        <dbReference type="ChEBI" id="CHEBI:65314"/>
        <dbReference type="ChEBI" id="CHEBI:74486"/>
        <dbReference type="EC" id="2.1.1.177"/>
    </reaction>
</comment>
<sequence length="166" mass="18436">MRIQILSVGRRMPAWVDAGFSEYAKRLPPSCTLSLVEIEPAVRGKHGQGGQPSRAQRERILEIEGQRLLKATPPTALVIALDVRGRSWSTEALASELEDWLASGRDIALLVGGAEGLDERCLARAERRWSLSELTLPHGLVRVVLAEQLYRAWTILQGHPYHRGAQ</sequence>
<protein>
    <recommendedName>
        <fullName evidence="5">Ribosomal RNA large subunit methyltransferase H</fullName>
        <ecNumber evidence="5">2.1.1.177</ecNumber>
    </recommendedName>
    <alternativeName>
        <fullName evidence="5">23S rRNA (pseudouridine1915-N3)-methyltransferase</fullName>
    </alternativeName>
    <alternativeName>
        <fullName evidence="5">23S rRNA m3Psi1915 methyltransferase</fullName>
    </alternativeName>
    <alternativeName>
        <fullName evidence="5">rRNA (pseudouridine-N3-)-methyltransferase RlmH</fullName>
    </alternativeName>
</protein>